<dbReference type="GeneID" id="5327107"/>
<dbReference type="GO" id="GO:0005886">
    <property type="term" value="C:plasma membrane"/>
    <property type="evidence" value="ECO:0007669"/>
    <property type="project" value="UniProtKB-SubCell"/>
</dbReference>
<dbReference type="InterPro" id="IPR050250">
    <property type="entry name" value="Macrolide_Exporter_MacB"/>
</dbReference>
<reference evidence="10" key="1">
    <citation type="submission" date="2007-06" db="EMBL/GenBank/DDBJ databases">
        <title>Complete sequence of Methanococcus aeolicus Nankai-3.</title>
        <authorList>
            <consortium name="US DOE Joint Genome Institute"/>
            <person name="Copeland A."/>
            <person name="Lucas S."/>
            <person name="Lapidus A."/>
            <person name="Barry K."/>
            <person name="Glavina del Rio T."/>
            <person name="Dalin E."/>
            <person name="Tice H."/>
            <person name="Pitluck S."/>
            <person name="Chain P."/>
            <person name="Malfatti S."/>
            <person name="Shin M."/>
            <person name="Vergez L."/>
            <person name="Schmutz J."/>
            <person name="Larimer F."/>
            <person name="Land M."/>
            <person name="Hauser L."/>
            <person name="Kyrpides N."/>
            <person name="Lykidis A."/>
            <person name="Sieprawska-Lupa M."/>
            <person name="Whitman W.B."/>
            <person name="Richardson P."/>
        </authorList>
    </citation>
    <scope>NUCLEOTIDE SEQUENCE [LARGE SCALE GENOMIC DNA]</scope>
    <source>
        <strain evidence="10">Nankai-3</strain>
    </source>
</reference>
<comment type="similarity">
    <text evidence="6">Belongs to the ABC-4 integral membrane protein family.</text>
</comment>
<keyword evidence="11" id="KW-1185">Reference proteome</keyword>
<dbReference type="PANTHER" id="PTHR30572:SF4">
    <property type="entry name" value="ABC TRANSPORTER PERMEASE YTRF"/>
    <property type="match status" value="1"/>
</dbReference>
<dbReference type="GO" id="GO:0022857">
    <property type="term" value="F:transmembrane transporter activity"/>
    <property type="evidence" value="ECO:0007669"/>
    <property type="project" value="TreeGrafter"/>
</dbReference>
<evidence type="ECO:0000313" key="11">
    <source>
        <dbReference type="Proteomes" id="UP000001106"/>
    </source>
</evidence>
<dbReference type="OrthoDB" id="11469at2157"/>
<dbReference type="Proteomes" id="UP000001106">
    <property type="component" value="Chromosome"/>
</dbReference>
<dbReference type="Pfam" id="PF02687">
    <property type="entry name" value="FtsX"/>
    <property type="match status" value="1"/>
</dbReference>
<feature type="domain" description="ABC3 transporter permease C-terminal" evidence="8">
    <location>
        <begin position="270"/>
        <end position="388"/>
    </location>
</feature>
<dbReference type="PANTHER" id="PTHR30572">
    <property type="entry name" value="MEMBRANE COMPONENT OF TRANSPORTER-RELATED"/>
    <property type="match status" value="1"/>
</dbReference>
<organism evidence="10 11">
    <name type="scientific">Methanococcus aeolicus (strain ATCC BAA-1280 / DSM 17508 / OCM 812 / Nankai-3)</name>
    <dbReference type="NCBI Taxonomy" id="419665"/>
    <lineage>
        <taxon>Archaea</taxon>
        <taxon>Methanobacteriati</taxon>
        <taxon>Methanobacteriota</taxon>
        <taxon>Methanomada group</taxon>
        <taxon>Methanococci</taxon>
        <taxon>Methanococcales</taxon>
        <taxon>Methanococcaceae</taxon>
        <taxon>Methanococcus</taxon>
    </lineage>
</organism>
<evidence type="ECO:0000256" key="4">
    <source>
        <dbReference type="ARBA" id="ARBA00022989"/>
    </source>
</evidence>
<evidence type="ECO:0000259" key="8">
    <source>
        <dbReference type="Pfam" id="PF02687"/>
    </source>
</evidence>
<accession>A6UWP0</accession>
<sequence length="395" mass="43222">MKPLDIISFAFNNIKQKKTQSMLTMMGIVIGIFAIVSLVSIGYGVEEYMHGEMMKMGGNKLTILPIKQFGIPPTHFFTDKDIKAIHNIRGVDSVVYGWYGGTDIEYNNEKKYVGYFYGAPNNIKKVYSETGYNIEEGRWLSNSDTYKCNIGYGVAHSLFNKNVKIGDRIIVKDKKFKVVGIMGQVGNQQDDNIIMIPISVGENIFDKKNEYNFITVVVKDGADMAKISNEISNKLEKSFGDTEFSVLSAEQLAETIGGVLSVLTLFISGVAGISLLVGAVGISNTTHMSILQRKKDIGILKSLGAETTDILAIFIVESGFLGLFGGIVGIIFGIIAAKIIENIAHASGYLMVNAWISWELIVGVLIFSFMMGVISGYLPARSGAKLNPIDTLRGE</sequence>
<feature type="domain" description="MacB-like periplasmic core" evidence="9">
    <location>
        <begin position="21"/>
        <end position="233"/>
    </location>
</feature>
<proteinExistence type="inferred from homology"/>
<evidence type="ECO:0000256" key="2">
    <source>
        <dbReference type="ARBA" id="ARBA00022475"/>
    </source>
</evidence>
<feature type="transmembrane region" description="Helical" evidence="7">
    <location>
        <begin position="355"/>
        <end position="378"/>
    </location>
</feature>
<evidence type="ECO:0000256" key="1">
    <source>
        <dbReference type="ARBA" id="ARBA00004651"/>
    </source>
</evidence>
<keyword evidence="5 7" id="KW-0472">Membrane</keyword>
<keyword evidence="4 7" id="KW-1133">Transmembrane helix</keyword>
<gene>
    <name evidence="10" type="ordered locus">Maeo_1336</name>
</gene>
<evidence type="ECO:0000256" key="7">
    <source>
        <dbReference type="SAM" id="Phobius"/>
    </source>
</evidence>
<dbReference type="Pfam" id="PF12704">
    <property type="entry name" value="MacB_PCD"/>
    <property type="match status" value="1"/>
</dbReference>
<evidence type="ECO:0000313" key="10">
    <source>
        <dbReference type="EMBL" id="ABR56912.1"/>
    </source>
</evidence>
<dbReference type="STRING" id="419665.Maeo_1336"/>
<dbReference type="InterPro" id="IPR025857">
    <property type="entry name" value="MacB_PCD"/>
</dbReference>
<dbReference type="RefSeq" id="WP_011974044.1">
    <property type="nucleotide sequence ID" value="NC_009635.1"/>
</dbReference>
<dbReference type="eggNOG" id="arCOG02312">
    <property type="taxonomic scope" value="Archaea"/>
</dbReference>
<feature type="transmembrane region" description="Helical" evidence="7">
    <location>
        <begin position="256"/>
        <end position="282"/>
    </location>
</feature>
<dbReference type="KEGG" id="mae:Maeo_1336"/>
<evidence type="ECO:0000259" key="9">
    <source>
        <dbReference type="Pfam" id="PF12704"/>
    </source>
</evidence>
<feature type="transmembrane region" description="Helical" evidence="7">
    <location>
        <begin position="21"/>
        <end position="45"/>
    </location>
</feature>
<dbReference type="InterPro" id="IPR003838">
    <property type="entry name" value="ABC3_permease_C"/>
</dbReference>
<keyword evidence="2" id="KW-1003">Cell membrane</keyword>
<protein>
    <recommendedName>
        <fullName evidence="12">ABC3 transporter permease protein domain-containing protein</fullName>
    </recommendedName>
</protein>
<evidence type="ECO:0008006" key="12">
    <source>
        <dbReference type="Google" id="ProtNLM"/>
    </source>
</evidence>
<dbReference type="EMBL" id="CP000743">
    <property type="protein sequence ID" value="ABR56912.1"/>
    <property type="molecule type" value="Genomic_DNA"/>
</dbReference>
<name>A6UWP0_META3</name>
<evidence type="ECO:0000256" key="3">
    <source>
        <dbReference type="ARBA" id="ARBA00022692"/>
    </source>
</evidence>
<feature type="transmembrane region" description="Helical" evidence="7">
    <location>
        <begin position="310"/>
        <end position="335"/>
    </location>
</feature>
<evidence type="ECO:0000256" key="6">
    <source>
        <dbReference type="ARBA" id="ARBA00038076"/>
    </source>
</evidence>
<dbReference type="HOGENOM" id="CLU_000604_8_0_2"/>
<evidence type="ECO:0000256" key="5">
    <source>
        <dbReference type="ARBA" id="ARBA00023136"/>
    </source>
</evidence>
<comment type="subcellular location">
    <subcellularLocation>
        <location evidence="1">Cell membrane</location>
        <topology evidence="1">Multi-pass membrane protein</topology>
    </subcellularLocation>
</comment>
<dbReference type="AlphaFoldDB" id="A6UWP0"/>
<keyword evidence="3 7" id="KW-0812">Transmembrane</keyword>